<dbReference type="Proteomes" id="UP000319731">
    <property type="component" value="Unassembled WGS sequence"/>
</dbReference>
<gene>
    <name evidence="7" type="ORF">SmJEL517_g00222</name>
</gene>
<keyword evidence="2" id="KW-0677">Repeat</keyword>
<dbReference type="CDD" id="cd22147">
    <property type="entry name" value="F-box_SpPof1-like"/>
    <property type="match status" value="1"/>
</dbReference>
<dbReference type="SMART" id="SM00256">
    <property type="entry name" value="FBOX"/>
    <property type="match status" value="1"/>
</dbReference>
<keyword evidence="3" id="KW-0833">Ubl conjugation pathway</keyword>
<comment type="caution">
    <text evidence="7">The sequence shown here is derived from an EMBL/GenBank/DDBJ whole genome shotgun (WGS) entry which is preliminary data.</text>
</comment>
<evidence type="ECO:0000313" key="8">
    <source>
        <dbReference type="Proteomes" id="UP000319731"/>
    </source>
</evidence>
<dbReference type="EMBL" id="QEAO01000001">
    <property type="protein sequence ID" value="TPX38194.1"/>
    <property type="molecule type" value="Genomic_DNA"/>
</dbReference>
<feature type="region of interest" description="Disordered" evidence="5">
    <location>
        <begin position="164"/>
        <end position="206"/>
    </location>
</feature>
<dbReference type="Pfam" id="PF00400">
    <property type="entry name" value="WD40"/>
    <property type="match status" value="7"/>
</dbReference>
<dbReference type="Gene3D" id="2.130.10.10">
    <property type="entry name" value="YVTN repeat-like/Quinoprotein amine dehydrogenase"/>
    <property type="match status" value="3"/>
</dbReference>
<organism evidence="7 8">
    <name type="scientific">Synchytrium microbalum</name>
    <dbReference type="NCBI Taxonomy" id="1806994"/>
    <lineage>
        <taxon>Eukaryota</taxon>
        <taxon>Fungi</taxon>
        <taxon>Fungi incertae sedis</taxon>
        <taxon>Chytridiomycota</taxon>
        <taxon>Chytridiomycota incertae sedis</taxon>
        <taxon>Chytridiomycetes</taxon>
        <taxon>Synchytriales</taxon>
        <taxon>Synchytriaceae</taxon>
        <taxon>Synchytrium</taxon>
    </lineage>
</organism>
<feature type="repeat" description="WD" evidence="4">
    <location>
        <begin position="552"/>
        <end position="582"/>
    </location>
</feature>
<dbReference type="InterPro" id="IPR011047">
    <property type="entry name" value="Quinoprotein_ADH-like_sf"/>
</dbReference>
<feature type="repeat" description="WD" evidence="4">
    <location>
        <begin position="394"/>
        <end position="434"/>
    </location>
</feature>
<accession>A0A507CJ34</accession>
<dbReference type="Gene3D" id="1.20.1280.50">
    <property type="match status" value="1"/>
</dbReference>
<evidence type="ECO:0000259" key="6">
    <source>
        <dbReference type="PROSITE" id="PS50181"/>
    </source>
</evidence>
<evidence type="ECO:0000256" key="5">
    <source>
        <dbReference type="SAM" id="MobiDB-lite"/>
    </source>
</evidence>
<dbReference type="SMART" id="SM00320">
    <property type="entry name" value="WD40"/>
    <property type="match status" value="7"/>
</dbReference>
<dbReference type="OrthoDB" id="5580488at2759"/>
<reference evidence="7 8" key="1">
    <citation type="journal article" date="2019" name="Sci. Rep.">
        <title>Comparative genomics of chytrid fungi reveal insights into the obligate biotrophic and pathogenic lifestyle of Synchytrium endobioticum.</title>
        <authorList>
            <person name="van de Vossenberg B.T.L.H."/>
            <person name="Warris S."/>
            <person name="Nguyen H.D.T."/>
            <person name="van Gent-Pelzer M.P.E."/>
            <person name="Joly D.L."/>
            <person name="van de Geest H.C."/>
            <person name="Bonants P.J.M."/>
            <person name="Smith D.S."/>
            <person name="Levesque C.A."/>
            <person name="van der Lee T.A.J."/>
        </authorList>
    </citation>
    <scope>NUCLEOTIDE SEQUENCE [LARGE SCALE GENOMIC DNA]</scope>
    <source>
        <strain evidence="7 8">JEL517</strain>
    </source>
</reference>
<evidence type="ECO:0000256" key="3">
    <source>
        <dbReference type="ARBA" id="ARBA00022786"/>
    </source>
</evidence>
<dbReference type="PROSITE" id="PS00678">
    <property type="entry name" value="WD_REPEATS_1"/>
    <property type="match status" value="3"/>
</dbReference>
<dbReference type="PROSITE" id="PS50082">
    <property type="entry name" value="WD_REPEATS_2"/>
    <property type="match status" value="7"/>
</dbReference>
<dbReference type="CDD" id="cd00200">
    <property type="entry name" value="WD40"/>
    <property type="match status" value="1"/>
</dbReference>
<keyword evidence="8" id="KW-1185">Reference proteome</keyword>
<keyword evidence="1 4" id="KW-0853">WD repeat</keyword>
<feature type="repeat" description="WD" evidence="4">
    <location>
        <begin position="315"/>
        <end position="354"/>
    </location>
</feature>
<sequence>MSNTVDQHPLTYCYRHAPGKERLVDKQKAELLAEQVALLSKQDHDAVRAIWSAFTAASATLRPLILDGILLASCLPQLSHISTELHTLLRMDFIADMPTETSVRILQYLDATSLCHAAQVSRKWKQIADDDAVWHRLCVQHIDRKCAKCGWGLPLMDAKKRKIDSPEPVATEPRIAPASSSNGTTSNGTSSNSIPKRKTLSDDDNLDIVKRQKTDSGCISSSSKSPELLEADIITTALEQRVTVPERPWKDIYAERLVVERNWRRGTFQQRVLLGHTDGVMCLHYDEASALLVTGGYDRTIRVWNVDTGCIIKILQGHEQSVRAVYFDDAKLFSASMDRTIKLWNWKTGECIRTLEGHTGGVLCLHVDDKMLVSGSDDGYVRVWSTAHNKAFGWKAHSEWVNRVQIYNKKQLFTCSDDTTVKLWDIDTKQLLRTFTGHVGQVYGMVAALPHGHDLVRLPPGYGYTLLATDGVHYSDGTKSLSANQAGKLVTASLDNTIKIWNVGTGECVLTCFGHTEGVWCVTFDSLRMASGSHDGTVKVWDFESGQVLHTLNRHRSPVNCIALSDTKIISGDDDGTIVIWDFLPANAAVDSSKLNL</sequence>
<dbReference type="InterPro" id="IPR015943">
    <property type="entry name" value="WD40/YVTN_repeat-like_dom_sf"/>
</dbReference>
<feature type="compositionally biased region" description="Low complexity" evidence="5">
    <location>
        <begin position="179"/>
        <end position="193"/>
    </location>
</feature>
<dbReference type="PANTHER" id="PTHR19872:SF9">
    <property type="entry name" value="UBIQUITIN-BINDING SDF UBIQUITIN LIGASE COMPLEX SUBUNIT"/>
    <property type="match status" value="1"/>
</dbReference>
<evidence type="ECO:0000256" key="2">
    <source>
        <dbReference type="ARBA" id="ARBA00022737"/>
    </source>
</evidence>
<dbReference type="PRINTS" id="PR00320">
    <property type="entry name" value="GPROTEINBRPT"/>
</dbReference>
<dbReference type="InterPro" id="IPR020472">
    <property type="entry name" value="WD40_PAC1"/>
</dbReference>
<dbReference type="RefSeq" id="XP_031027909.1">
    <property type="nucleotide sequence ID" value="XM_031166152.1"/>
</dbReference>
<protein>
    <recommendedName>
        <fullName evidence="6">F-box domain-containing protein</fullName>
    </recommendedName>
</protein>
<evidence type="ECO:0000256" key="4">
    <source>
        <dbReference type="PROSITE-ProRule" id="PRU00221"/>
    </source>
</evidence>
<feature type="repeat" description="WD" evidence="4">
    <location>
        <begin position="355"/>
        <end position="385"/>
    </location>
</feature>
<dbReference type="PANTHER" id="PTHR19872">
    <property type="entry name" value="UBIQUITIN LIGASE SPECIFICITY FACTOR/HREP PROTEIN"/>
    <property type="match status" value="1"/>
</dbReference>
<dbReference type="InterPro" id="IPR051075">
    <property type="entry name" value="SCF_subunit_WD-repeat"/>
</dbReference>
<proteinExistence type="predicted"/>
<dbReference type="AlphaFoldDB" id="A0A507CJ34"/>
<dbReference type="SUPFAM" id="SSF81383">
    <property type="entry name" value="F-box domain"/>
    <property type="match status" value="1"/>
</dbReference>
<dbReference type="GeneID" id="42001449"/>
<dbReference type="SUPFAM" id="SSF50998">
    <property type="entry name" value="Quinoprotein alcohol dehydrogenase-like"/>
    <property type="match status" value="1"/>
</dbReference>
<dbReference type="STRING" id="1806994.A0A507CJ34"/>
<evidence type="ECO:0000256" key="1">
    <source>
        <dbReference type="ARBA" id="ARBA00022574"/>
    </source>
</evidence>
<dbReference type="InterPro" id="IPR019775">
    <property type="entry name" value="WD40_repeat_CS"/>
</dbReference>
<evidence type="ECO:0000313" key="7">
    <source>
        <dbReference type="EMBL" id="TPX38194.1"/>
    </source>
</evidence>
<dbReference type="InterPro" id="IPR036047">
    <property type="entry name" value="F-box-like_dom_sf"/>
</dbReference>
<feature type="repeat" description="WD" evidence="4">
    <location>
        <begin position="489"/>
        <end position="511"/>
    </location>
</feature>
<dbReference type="InterPro" id="IPR001810">
    <property type="entry name" value="F-box_dom"/>
</dbReference>
<dbReference type="Pfam" id="PF12937">
    <property type="entry name" value="F-box-like"/>
    <property type="match status" value="1"/>
</dbReference>
<dbReference type="PROSITE" id="PS50181">
    <property type="entry name" value="FBOX"/>
    <property type="match status" value="1"/>
</dbReference>
<name>A0A507CJ34_9FUNG</name>
<dbReference type="PROSITE" id="PS50294">
    <property type="entry name" value="WD_REPEATS_REGION"/>
    <property type="match status" value="5"/>
</dbReference>
<feature type="repeat" description="WD" evidence="4">
    <location>
        <begin position="512"/>
        <end position="551"/>
    </location>
</feature>
<feature type="repeat" description="WD" evidence="4">
    <location>
        <begin position="273"/>
        <end position="314"/>
    </location>
</feature>
<dbReference type="InterPro" id="IPR001680">
    <property type="entry name" value="WD40_rpt"/>
</dbReference>
<feature type="domain" description="F-box" evidence="6">
    <location>
        <begin position="91"/>
        <end position="137"/>
    </location>
</feature>